<proteinExistence type="predicted"/>
<feature type="transmembrane region" description="Helical" evidence="1">
    <location>
        <begin position="341"/>
        <end position="363"/>
    </location>
</feature>
<keyword evidence="1" id="KW-0812">Transmembrane</keyword>
<feature type="transmembrane region" description="Helical" evidence="1">
    <location>
        <begin position="24"/>
        <end position="42"/>
    </location>
</feature>
<protein>
    <submittedName>
        <fullName evidence="2">Exporter of polyketide antibiotics</fullName>
    </submittedName>
</protein>
<evidence type="ECO:0000313" key="2">
    <source>
        <dbReference type="EMBL" id="GAA1213694.1"/>
    </source>
</evidence>
<name>A0ABP4G638_9PSEU</name>
<gene>
    <name evidence="2" type="ORF">GCM10009675_39360</name>
</gene>
<sequence length="530" mass="53541">MTTRTFAATSVLARLTLRRDRVRLAIWFAALVALPLAAVSSLESLYPTQASLDGYARTAANPAAIALGGPGHALHTLGGVVVFEIGGFAAVAVALCNIFLVGRNTRGEEELGRIELFRASVVGRHAALAATLLVAAAFNVAVGGAITAVLGVQGLPWPGSAAFGASLAAIGLVFAAVAAVAAQLADHVRGAQAIAGGVFGASYLARAAGDLGDGTLSWLSPVGWAQATRPFADHRWWPLLLVGGLAVACVAGAFVLESHRDLGEGMVPHRRGPARATAGLTTRLGLVWRLQRSGVAGWTVGVLAAGAALGAAADQTGDMLADNPDLLAALGGSAAAELADVFFRMTSLLLAMAVGGYLVAAVLRARSEEHAGHVEPLLAGSVSRLRWTSAQLAVPAVASAALLAAGGAGAGAVYALAAGDIEQLPRILASAMAYLPAVWLFGGLAVALFGAAPRSAPVTWGVFAAAAVVSLLGPAFRFPAWLVDMSPFEHVPELPGGEVTFAAPVVMLLLALTLAAAGTAAFARRDLATA</sequence>
<feature type="transmembrane region" description="Helical" evidence="1">
    <location>
        <begin position="122"/>
        <end position="150"/>
    </location>
</feature>
<dbReference type="EMBL" id="BAAALM010000015">
    <property type="protein sequence ID" value="GAA1213694.1"/>
    <property type="molecule type" value="Genomic_DNA"/>
</dbReference>
<dbReference type="RefSeq" id="WP_253857831.1">
    <property type="nucleotide sequence ID" value="NZ_BAAALM010000015.1"/>
</dbReference>
<evidence type="ECO:0000313" key="3">
    <source>
        <dbReference type="Proteomes" id="UP001500467"/>
    </source>
</evidence>
<organism evidence="2 3">
    <name type="scientific">Prauserella alba</name>
    <dbReference type="NCBI Taxonomy" id="176898"/>
    <lineage>
        <taxon>Bacteria</taxon>
        <taxon>Bacillati</taxon>
        <taxon>Actinomycetota</taxon>
        <taxon>Actinomycetes</taxon>
        <taxon>Pseudonocardiales</taxon>
        <taxon>Pseudonocardiaceae</taxon>
        <taxon>Prauserella</taxon>
    </lineage>
</organism>
<feature type="transmembrane region" description="Helical" evidence="1">
    <location>
        <begin position="458"/>
        <end position="481"/>
    </location>
</feature>
<feature type="transmembrane region" description="Helical" evidence="1">
    <location>
        <begin position="191"/>
        <end position="209"/>
    </location>
</feature>
<feature type="transmembrane region" description="Helical" evidence="1">
    <location>
        <begin position="392"/>
        <end position="415"/>
    </location>
</feature>
<feature type="transmembrane region" description="Helical" evidence="1">
    <location>
        <begin position="162"/>
        <end position="184"/>
    </location>
</feature>
<accession>A0ABP4G638</accession>
<keyword evidence="3" id="KW-1185">Reference proteome</keyword>
<feature type="transmembrane region" description="Helical" evidence="1">
    <location>
        <begin position="77"/>
        <end position="101"/>
    </location>
</feature>
<feature type="transmembrane region" description="Helical" evidence="1">
    <location>
        <begin position="501"/>
        <end position="523"/>
    </location>
</feature>
<keyword evidence="1" id="KW-0472">Membrane</keyword>
<keyword evidence="1" id="KW-1133">Transmembrane helix</keyword>
<feature type="transmembrane region" description="Helical" evidence="1">
    <location>
        <begin position="295"/>
        <end position="313"/>
    </location>
</feature>
<reference evidence="3" key="1">
    <citation type="journal article" date="2019" name="Int. J. Syst. Evol. Microbiol.">
        <title>The Global Catalogue of Microorganisms (GCM) 10K type strain sequencing project: providing services to taxonomists for standard genome sequencing and annotation.</title>
        <authorList>
            <consortium name="The Broad Institute Genomics Platform"/>
            <consortium name="The Broad Institute Genome Sequencing Center for Infectious Disease"/>
            <person name="Wu L."/>
            <person name="Ma J."/>
        </authorList>
    </citation>
    <scope>NUCLEOTIDE SEQUENCE [LARGE SCALE GENOMIC DNA]</scope>
    <source>
        <strain evidence="3">JCM 13022</strain>
    </source>
</reference>
<feature type="transmembrane region" description="Helical" evidence="1">
    <location>
        <begin position="236"/>
        <end position="256"/>
    </location>
</feature>
<evidence type="ECO:0000256" key="1">
    <source>
        <dbReference type="SAM" id="Phobius"/>
    </source>
</evidence>
<dbReference type="Proteomes" id="UP001500467">
    <property type="component" value="Unassembled WGS sequence"/>
</dbReference>
<feature type="transmembrane region" description="Helical" evidence="1">
    <location>
        <begin position="427"/>
        <end position="451"/>
    </location>
</feature>
<comment type="caution">
    <text evidence="2">The sequence shown here is derived from an EMBL/GenBank/DDBJ whole genome shotgun (WGS) entry which is preliminary data.</text>
</comment>